<dbReference type="GO" id="GO:0046854">
    <property type="term" value="P:phosphatidylinositol phosphate biosynthetic process"/>
    <property type="evidence" value="ECO:0007669"/>
    <property type="project" value="TreeGrafter"/>
</dbReference>
<feature type="domain" description="SH2" evidence="4">
    <location>
        <begin position="283"/>
        <end position="377"/>
    </location>
</feature>
<keyword evidence="3" id="KW-0175">Coiled coil</keyword>
<evidence type="ECO:0000256" key="2">
    <source>
        <dbReference type="PROSITE-ProRule" id="PRU00191"/>
    </source>
</evidence>
<dbReference type="Pfam" id="PF16454">
    <property type="entry name" value="PI3K_P85_iSH2"/>
    <property type="match status" value="1"/>
</dbReference>
<dbReference type="InterPro" id="IPR032498">
    <property type="entry name" value="PI3K_P85_iSH2"/>
</dbReference>
<reference evidence="5" key="1">
    <citation type="submission" date="2022-12" db="EMBL/GenBank/DDBJ databases">
        <title>Genome assemblies of Blomia tropicalis.</title>
        <authorList>
            <person name="Cui Y."/>
        </authorList>
    </citation>
    <scope>NUCLEOTIDE SEQUENCE</scope>
    <source>
        <tissue evidence="5">Adult mites</tissue>
    </source>
</reference>
<dbReference type="InterPro" id="IPR036860">
    <property type="entry name" value="SH2_dom_sf"/>
</dbReference>
<dbReference type="GO" id="GO:0046935">
    <property type="term" value="F:1-phosphatidylinositol-3-kinase regulator activity"/>
    <property type="evidence" value="ECO:0007669"/>
    <property type="project" value="TreeGrafter"/>
</dbReference>
<comment type="caution">
    <text evidence="5">The sequence shown here is derived from an EMBL/GenBank/DDBJ whole genome shotgun (WGS) entry which is preliminary data.</text>
</comment>
<dbReference type="Pfam" id="PF00017">
    <property type="entry name" value="SH2"/>
    <property type="match status" value="2"/>
</dbReference>
<evidence type="ECO:0000256" key="1">
    <source>
        <dbReference type="ARBA" id="ARBA00022999"/>
    </source>
</evidence>
<organism evidence="5 6">
    <name type="scientific">Blomia tropicalis</name>
    <name type="common">Mite</name>
    <dbReference type="NCBI Taxonomy" id="40697"/>
    <lineage>
        <taxon>Eukaryota</taxon>
        <taxon>Metazoa</taxon>
        <taxon>Ecdysozoa</taxon>
        <taxon>Arthropoda</taxon>
        <taxon>Chelicerata</taxon>
        <taxon>Arachnida</taxon>
        <taxon>Acari</taxon>
        <taxon>Acariformes</taxon>
        <taxon>Sarcoptiformes</taxon>
        <taxon>Astigmata</taxon>
        <taxon>Glycyphagoidea</taxon>
        <taxon>Echimyopodidae</taxon>
        <taxon>Blomia</taxon>
    </lineage>
</organism>
<evidence type="ECO:0000313" key="5">
    <source>
        <dbReference type="EMBL" id="KAJ6216857.1"/>
    </source>
</evidence>
<dbReference type="EMBL" id="JAPWDV010000003">
    <property type="protein sequence ID" value="KAJ6216857.1"/>
    <property type="molecule type" value="Genomic_DNA"/>
</dbReference>
<dbReference type="FunFam" id="3.30.505.10:FF:000100">
    <property type="entry name" value="phosphatidylinositol 3-kinase regulatory subunit gamma"/>
    <property type="match status" value="1"/>
</dbReference>
<name>A0A9Q0M3L5_BLOTA</name>
<dbReference type="AlphaFoldDB" id="A0A9Q0M3L5"/>
<dbReference type="SUPFAM" id="SSF55550">
    <property type="entry name" value="SH2 domain"/>
    <property type="match status" value="2"/>
</dbReference>
<dbReference type="GO" id="GO:0008286">
    <property type="term" value="P:insulin receptor signaling pathway"/>
    <property type="evidence" value="ECO:0007669"/>
    <property type="project" value="TreeGrafter"/>
</dbReference>
<keyword evidence="1 2" id="KW-0727">SH2 domain</keyword>
<keyword evidence="6" id="KW-1185">Reference proteome</keyword>
<feature type="domain" description="SH2" evidence="4">
    <location>
        <begin position="20"/>
        <end position="115"/>
    </location>
</feature>
<protein>
    <recommendedName>
        <fullName evidence="4">SH2 domain-containing protein</fullName>
    </recommendedName>
</protein>
<evidence type="ECO:0000256" key="3">
    <source>
        <dbReference type="SAM" id="Coils"/>
    </source>
</evidence>
<dbReference type="InterPro" id="IPR000980">
    <property type="entry name" value="SH2"/>
</dbReference>
<feature type="coiled-coil region" evidence="3">
    <location>
        <begin position="131"/>
        <end position="158"/>
    </location>
</feature>
<proteinExistence type="predicted"/>
<dbReference type="Gene3D" id="3.30.505.10">
    <property type="entry name" value="SH2 domain"/>
    <property type="match status" value="2"/>
</dbReference>
<dbReference type="GO" id="GO:0005942">
    <property type="term" value="C:phosphatidylinositol 3-kinase complex"/>
    <property type="evidence" value="ECO:0007669"/>
    <property type="project" value="TreeGrafter"/>
</dbReference>
<gene>
    <name evidence="5" type="ORF">RDWZM_008014</name>
</gene>
<dbReference type="PANTHER" id="PTHR10155">
    <property type="entry name" value="PHOSPHATIDYLINOSITOL 3-KINASE REGULATORY SUBUNIT"/>
    <property type="match status" value="1"/>
</dbReference>
<evidence type="ECO:0000259" key="4">
    <source>
        <dbReference type="PROSITE" id="PS50001"/>
    </source>
</evidence>
<dbReference type="FunFam" id="3.30.505.10:FF:000014">
    <property type="entry name" value="Phosphatidylinositol 3-kinase regulatory subunit alpha"/>
    <property type="match status" value="1"/>
</dbReference>
<dbReference type="PANTHER" id="PTHR10155:SF10">
    <property type="entry name" value="PI3K21B, ISOFORM B"/>
    <property type="match status" value="1"/>
</dbReference>
<feature type="non-terminal residue" evidence="5">
    <location>
        <position position="1"/>
    </location>
</feature>
<dbReference type="Proteomes" id="UP001142055">
    <property type="component" value="Chromosome 3"/>
</dbReference>
<evidence type="ECO:0000313" key="6">
    <source>
        <dbReference type="Proteomes" id="UP001142055"/>
    </source>
</evidence>
<dbReference type="Gene3D" id="1.10.287.1490">
    <property type="match status" value="1"/>
</dbReference>
<sequence length="414" mass="48428">VMYSSVSQETIEETLDSAEWYWPNLSRDDANDKLRDKPDGSFLVRDSSSKVFGEYTLTLRKNGMNKLIKIYSRNGMYGFSEPYTFHSVIELITYYRAESLSQYNSALNIKLLYPISKYEQLMMDDIELNDIEQVRQKLIEVEDELTTKNQQYEQFNDDYVKNCSLIEKQRQTIRSYESLMDFLHVQILTNESMQASSQPHELLMMQEQCETMQNKMLEFTLAHEEQEGDLKMMMAYNRLLDRERNSIRPTIIYLERQRKILVQICENESENCLHSIHMMESSWLIPDCKRVEAENMLADRPDGTFLIRNSRQSGQFALSIVCDSKVYHCLIIKTERGYGFSEPYDIHQTLTNLVLHYSQTSLEEHNDNLTTTLKYPIFANSYPMLPLEGDDQSLSTCPTDDNSSIVANFDSHNL</sequence>
<dbReference type="PRINTS" id="PR00678">
    <property type="entry name" value="PI3KINASEP85"/>
</dbReference>
<dbReference type="PROSITE" id="PS50001">
    <property type="entry name" value="SH2"/>
    <property type="match status" value="2"/>
</dbReference>
<dbReference type="PRINTS" id="PR00401">
    <property type="entry name" value="SH2DOMAIN"/>
</dbReference>
<dbReference type="SMART" id="SM00252">
    <property type="entry name" value="SH2"/>
    <property type="match status" value="2"/>
</dbReference>
<dbReference type="OMA" id="AQPHEKN"/>
<accession>A0A9Q0M3L5</accession>